<dbReference type="PANTHER" id="PTHR23514">
    <property type="entry name" value="BYPASS OF STOP CODON PROTEIN 6"/>
    <property type="match status" value="1"/>
</dbReference>
<accession>A0AAV9JHC4</accession>
<keyword evidence="2 5" id="KW-0812">Transmembrane</keyword>
<evidence type="ECO:0000256" key="2">
    <source>
        <dbReference type="ARBA" id="ARBA00022692"/>
    </source>
</evidence>
<dbReference type="AlphaFoldDB" id="A0AAV9JHC4"/>
<dbReference type="Proteomes" id="UP001324427">
    <property type="component" value="Unassembled WGS sequence"/>
</dbReference>
<evidence type="ECO:0000313" key="6">
    <source>
        <dbReference type="EMBL" id="KAK4544373.1"/>
    </source>
</evidence>
<reference evidence="6 7" key="1">
    <citation type="submission" date="2021-11" db="EMBL/GenBank/DDBJ databases">
        <title>Black yeast isolated from Biological Soil Crust.</title>
        <authorList>
            <person name="Kurbessoian T."/>
        </authorList>
    </citation>
    <scope>NUCLEOTIDE SEQUENCE [LARGE SCALE GENOMIC DNA]</scope>
    <source>
        <strain evidence="6 7">CCFEE 5522</strain>
    </source>
</reference>
<keyword evidence="4 5" id="KW-0472">Membrane</keyword>
<protein>
    <submittedName>
        <fullName evidence="6">Uncharacterized protein</fullName>
    </submittedName>
</protein>
<dbReference type="PANTHER" id="PTHR23514:SF6">
    <property type="entry name" value="MAJOR FACILITATOR SUPERFAMILY (MFS) PROFILE DOMAIN-CONTAINING PROTEIN"/>
    <property type="match status" value="1"/>
</dbReference>
<comment type="subcellular location">
    <subcellularLocation>
        <location evidence="1">Membrane</location>
        <topology evidence="1">Multi-pass membrane protein</topology>
    </subcellularLocation>
</comment>
<feature type="transmembrane region" description="Helical" evidence="5">
    <location>
        <begin position="69"/>
        <end position="98"/>
    </location>
</feature>
<proteinExistence type="predicted"/>
<feature type="transmembrane region" description="Helical" evidence="5">
    <location>
        <begin position="30"/>
        <end position="49"/>
    </location>
</feature>
<dbReference type="InterPro" id="IPR051788">
    <property type="entry name" value="MFS_Transporter"/>
</dbReference>
<name>A0AAV9JHC4_9PEZI</name>
<gene>
    <name evidence="6" type="ORF">LTR36_004264</name>
</gene>
<evidence type="ECO:0000256" key="3">
    <source>
        <dbReference type="ARBA" id="ARBA00022989"/>
    </source>
</evidence>
<sequence>MLLVYLGNGMNDSASGVLIPYMKAHYHVDFATIIITGSPPLTAVAVAYLPLGYGRNMNLALNNVFCANLASFTVIVGAAHGCYAVGGILGPVVAYALIPNGTLWSRTLLAMIGVRIVGRCLSAGRFGTDYEKEATTHATDSSQQVTTDTGEKFHGLALRWRTTIIGALLVFDYQGAEISRSG</sequence>
<organism evidence="6 7">
    <name type="scientific">Oleoguttula mirabilis</name>
    <dbReference type="NCBI Taxonomy" id="1507867"/>
    <lineage>
        <taxon>Eukaryota</taxon>
        <taxon>Fungi</taxon>
        <taxon>Dikarya</taxon>
        <taxon>Ascomycota</taxon>
        <taxon>Pezizomycotina</taxon>
        <taxon>Dothideomycetes</taxon>
        <taxon>Dothideomycetidae</taxon>
        <taxon>Mycosphaerellales</taxon>
        <taxon>Teratosphaeriaceae</taxon>
        <taxon>Oleoguttula</taxon>
    </lineage>
</organism>
<evidence type="ECO:0000256" key="4">
    <source>
        <dbReference type="ARBA" id="ARBA00023136"/>
    </source>
</evidence>
<evidence type="ECO:0000256" key="5">
    <source>
        <dbReference type="SAM" id="Phobius"/>
    </source>
</evidence>
<keyword evidence="3 5" id="KW-1133">Transmembrane helix</keyword>
<comment type="caution">
    <text evidence="6">The sequence shown here is derived from an EMBL/GenBank/DDBJ whole genome shotgun (WGS) entry which is preliminary data.</text>
</comment>
<dbReference type="EMBL" id="JAVFHQ010000025">
    <property type="protein sequence ID" value="KAK4544373.1"/>
    <property type="molecule type" value="Genomic_DNA"/>
</dbReference>
<evidence type="ECO:0000256" key="1">
    <source>
        <dbReference type="ARBA" id="ARBA00004141"/>
    </source>
</evidence>
<evidence type="ECO:0000313" key="7">
    <source>
        <dbReference type="Proteomes" id="UP001324427"/>
    </source>
</evidence>
<dbReference type="GO" id="GO:0016020">
    <property type="term" value="C:membrane"/>
    <property type="evidence" value="ECO:0007669"/>
    <property type="project" value="UniProtKB-SubCell"/>
</dbReference>
<keyword evidence="7" id="KW-1185">Reference proteome</keyword>